<dbReference type="GO" id="GO:0046872">
    <property type="term" value="F:metal ion binding"/>
    <property type="evidence" value="ECO:0007669"/>
    <property type="project" value="UniProtKB-KW"/>
</dbReference>
<evidence type="ECO:0000256" key="7">
    <source>
        <dbReference type="ARBA" id="ARBA00023172"/>
    </source>
</evidence>
<proteinExistence type="inferred from homology"/>
<dbReference type="InterPro" id="IPR010095">
    <property type="entry name" value="Cas12f1-like_TNB"/>
</dbReference>
<evidence type="ECO:0000256" key="3">
    <source>
        <dbReference type="ARBA" id="ARBA00022578"/>
    </source>
</evidence>
<keyword evidence="4" id="KW-0479">Metal-binding</keyword>
<evidence type="ECO:0000256" key="5">
    <source>
        <dbReference type="ARBA" id="ARBA00022833"/>
    </source>
</evidence>
<evidence type="ECO:0000259" key="10">
    <source>
        <dbReference type="Pfam" id="PF12323"/>
    </source>
</evidence>
<dbReference type="Pfam" id="PF12323">
    <property type="entry name" value="HTH_OrfB_IS605"/>
    <property type="match status" value="1"/>
</dbReference>
<name>A0A1H9Z8A3_9EURY</name>
<dbReference type="Pfam" id="PF07282">
    <property type="entry name" value="Cas12f1-like_TNB"/>
    <property type="match status" value="1"/>
</dbReference>
<keyword evidence="12" id="KW-1185">Reference proteome</keyword>
<comment type="similarity">
    <text evidence="2">In the N-terminal section; belongs to the transposase 2 family.</text>
</comment>
<dbReference type="Pfam" id="PF01385">
    <property type="entry name" value="OrfB_IS605"/>
    <property type="match status" value="1"/>
</dbReference>
<dbReference type="RefSeq" id="WP_091689413.1">
    <property type="nucleotide sequence ID" value="NZ_CAAGSJ010000001.1"/>
</dbReference>
<keyword evidence="6" id="KW-0238">DNA-binding</keyword>
<protein>
    <submittedName>
        <fullName evidence="11">Putative transposase</fullName>
    </submittedName>
</protein>
<dbReference type="InterPro" id="IPR001959">
    <property type="entry name" value="Transposase"/>
</dbReference>
<reference evidence="12" key="1">
    <citation type="submission" date="2016-10" db="EMBL/GenBank/DDBJ databases">
        <authorList>
            <person name="Varghese N."/>
            <person name="Submissions S."/>
        </authorList>
    </citation>
    <scope>NUCLEOTIDE SEQUENCE [LARGE SCALE GENOMIC DNA]</scope>
    <source>
        <strain evidence="12">SLH 33</strain>
    </source>
</reference>
<gene>
    <name evidence="11" type="ORF">SAMN04488587_0893</name>
</gene>
<organism evidence="11 12">
    <name type="scientific">Methanococcoides vulcani</name>
    <dbReference type="NCBI Taxonomy" id="1353158"/>
    <lineage>
        <taxon>Archaea</taxon>
        <taxon>Methanobacteriati</taxon>
        <taxon>Methanobacteriota</taxon>
        <taxon>Stenosarchaea group</taxon>
        <taxon>Methanomicrobia</taxon>
        <taxon>Methanosarcinales</taxon>
        <taxon>Methanosarcinaceae</taxon>
        <taxon>Methanococcoides</taxon>
    </lineage>
</organism>
<dbReference type="OrthoDB" id="120490at2157"/>
<sequence>MLKAYKYRLYPTEPQKEILLKHIGACRFTYNWALEQKIKAYETDKKHLSRFELQSRLVHELKPGNTWLKEVNSQALLNTLINLESAFTRFFREKKVFPKFKSKKNPMQSFHIPQHYVVDFENNAIKLPKIKQPIMAKLHRKFDGKMKTATVSFTKTGKFYISILVEDGKELPKAQAFDDETTLGIDVGITHFATLSNGKKIENPKHLKNSIKRLGVLQKRLSKKQKGSANRDKARQKVAKIHEKIRNQRNDFLHKTSSKLISENQAIAVESLNVSSMLKNHRLAQAIGDVSWYEFSQLLEYKAQWYEKTLLKIGQFEPSSKICNVCGYHNGEMTLADRKWECPDCSTKHDRDINAAINIKKFALQNQNLLII</sequence>
<evidence type="ECO:0000313" key="12">
    <source>
        <dbReference type="Proteomes" id="UP000243338"/>
    </source>
</evidence>
<accession>A0A1H9Z8A3</accession>
<dbReference type="NCBIfam" id="NF038281">
    <property type="entry name" value="IS200_TnpB"/>
    <property type="match status" value="1"/>
</dbReference>
<dbReference type="InterPro" id="IPR051399">
    <property type="entry name" value="RNA-guided_DNA_endo/Transpos"/>
</dbReference>
<dbReference type="NCBIfam" id="TIGR01766">
    <property type="entry name" value="IS200/IS605 family accessory protein TnpB-like domain"/>
    <property type="match status" value="1"/>
</dbReference>
<dbReference type="PANTHER" id="PTHR30405">
    <property type="entry name" value="TRANSPOSASE"/>
    <property type="match status" value="1"/>
</dbReference>
<feature type="domain" description="Transposase putative helix-turn-helix" evidence="10">
    <location>
        <begin position="1"/>
        <end position="46"/>
    </location>
</feature>
<dbReference type="InterPro" id="IPR053522">
    <property type="entry name" value="RNA-guided_endonuclease_TnpB"/>
</dbReference>
<dbReference type="PANTHER" id="PTHR30405:SF11">
    <property type="entry name" value="RNA-GUIDED DNA ENDONUCLEASE RV2885C-RELATED"/>
    <property type="match status" value="1"/>
</dbReference>
<dbReference type="CDD" id="cd00350">
    <property type="entry name" value="rubredoxin_like"/>
    <property type="match status" value="1"/>
</dbReference>
<evidence type="ECO:0000256" key="6">
    <source>
        <dbReference type="ARBA" id="ARBA00023125"/>
    </source>
</evidence>
<dbReference type="GO" id="GO:0003677">
    <property type="term" value="F:DNA binding"/>
    <property type="evidence" value="ECO:0007669"/>
    <property type="project" value="UniProtKB-KW"/>
</dbReference>
<keyword evidence="7" id="KW-0233">DNA recombination</keyword>
<evidence type="ECO:0000259" key="9">
    <source>
        <dbReference type="Pfam" id="PF07282"/>
    </source>
</evidence>
<dbReference type="GO" id="GO:0006310">
    <property type="term" value="P:DNA recombination"/>
    <property type="evidence" value="ECO:0007669"/>
    <property type="project" value="UniProtKB-KW"/>
</dbReference>
<dbReference type="GO" id="GO:0032196">
    <property type="term" value="P:transposition"/>
    <property type="evidence" value="ECO:0007669"/>
    <property type="project" value="UniProtKB-KW"/>
</dbReference>
<evidence type="ECO:0000256" key="1">
    <source>
        <dbReference type="ARBA" id="ARBA00008761"/>
    </source>
</evidence>
<dbReference type="NCBIfam" id="NF040570">
    <property type="entry name" value="guided_TnpB"/>
    <property type="match status" value="1"/>
</dbReference>
<evidence type="ECO:0000256" key="4">
    <source>
        <dbReference type="ARBA" id="ARBA00022723"/>
    </source>
</evidence>
<feature type="domain" description="Probable transposase IS891/IS1136/IS1341" evidence="8">
    <location>
        <begin position="178"/>
        <end position="280"/>
    </location>
</feature>
<evidence type="ECO:0000259" key="8">
    <source>
        <dbReference type="Pfam" id="PF01385"/>
    </source>
</evidence>
<evidence type="ECO:0000313" key="11">
    <source>
        <dbReference type="EMBL" id="SES77098.1"/>
    </source>
</evidence>
<evidence type="ECO:0000256" key="2">
    <source>
        <dbReference type="ARBA" id="ARBA00011044"/>
    </source>
</evidence>
<dbReference type="Proteomes" id="UP000243338">
    <property type="component" value="Unassembled WGS sequence"/>
</dbReference>
<dbReference type="AlphaFoldDB" id="A0A1H9Z8A3"/>
<feature type="domain" description="Cas12f1-like TNB" evidence="9">
    <location>
        <begin position="292"/>
        <end position="359"/>
    </location>
</feature>
<keyword evidence="3" id="KW-0815">Transposition</keyword>
<comment type="similarity">
    <text evidence="1">In the C-terminal section; belongs to the transposase 35 family.</text>
</comment>
<dbReference type="EMBL" id="FOHQ01000002">
    <property type="protein sequence ID" value="SES77098.1"/>
    <property type="molecule type" value="Genomic_DNA"/>
</dbReference>
<dbReference type="InterPro" id="IPR021027">
    <property type="entry name" value="Transposase_put_HTH"/>
</dbReference>
<keyword evidence="5" id="KW-0862">Zinc</keyword>